<dbReference type="OrthoDB" id="3778167at2759"/>
<dbReference type="AlphaFoldDB" id="A0A6A6XZ07"/>
<dbReference type="Proteomes" id="UP000799757">
    <property type="component" value="Unassembled WGS sequence"/>
</dbReference>
<evidence type="ECO:0000313" key="2">
    <source>
        <dbReference type="Proteomes" id="UP000799757"/>
    </source>
</evidence>
<sequence>AIADNCFAPWNWCGWSLIKKGNYKGYIKKALQDKGKPTDDWTINNSIFRCVGNLLGDAEFLAVCSHGCAYGGKRESNDYCVQN</sequence>
<protein>
    <submittedName>
        <fullName evidence="1">Uncharacterized protein</fullName>
    </submittedName>
</protein>
<name>A0A6A6XZ07_9PLEO</name>
<accession>A0A6A6XZ07</accession>
<feature type="non-terminal residue" evidence="1">
    <location>
        <position position="83"/>
    </location>
</feature>
<dbReference type="EMBL" id="MU001742">
    <property type="protein sequence ID" value="KAF2800817.1"/>
    <property type="molecule type" value="Genomic_DNA"/>
</dbReference>
<feature type="non-terminal residue" evidence="1">
    <location>
        <position position="1"/>
    </location>
</feature>
<gene>
    <name evidence="1" type="ORF">K505DRAFT_216863</name>
</gene>
<keyword evidence="2" id="KW-1185">Reference proteome</keyword>
<evidence type="ECO:0000313" key="1">
    <source>
        <dbReference type="EMBL" id="KAF2800817.1"/>
    </source>
</evidence>
<organism evidence="1 2">
    <name type="scientific">Melanomma pulvis-pyrius CBS 109.77</name>
    <dbReference type="NCBI Taxonomy" id="1314802"/>
    <lineage>
        <taxon>Eukaryota</taxon>
        <taxon>Fungi</taxon>
        <taxon>Dikarya</taxon>
        <taxon>Ascomycota</taxon>
        <taxon>Pezizomycotina</taxon>
        <taxon>Dothideomycetes</taxon>
        <taxon>Pleosporomycetidae</taxon>
        <taxon>Pleosporales</taxon>
        <taxon>Melanommataceae</taxon>
        <taxon>Melanomma</taxon>
    </lineage>
</organism>
<reference evidence="1" key="1">
    <citation type="journal article" date="2020" name="Stud. Mycol.">
        <title>101 Dothideomycetes genomes: a test case for predicting lifestyles and emergence of pathogens.</title>
        <authorList>
            <person name="Haridas S."/>
            <person name="Albert R."/>
            <person name="Binder M."/>
            <person name="Bloem J."/>
            <person name="Labutti K."/>
            <person name="Salamov A."/>
            <person name="Andreopoulos B."/>
            <person name="Baker S."/>
            <person name="Barry K."/>
            <person name="Bills G."/>
            <person name="Bluhm B."/>
            <person name="Cannon C."/>
            <person name="Castanera R."/>
            <person name="Culley D."/>
            <person name="Daum C."/>
            <person name="Ezra D."/>
            <person name="Gonzalez J."/>
            <person name="Henrissat B."/>
            <person name="Kuo A."/>
            <person name="Liang C."/>
            <person name="Lipzen A."/>
            <person name="Lutzoni F."/>
            <person name="Magnuson J."/>
            <person name="Mondo S."/>
            <person name="Nolan M."/>
            <person name="Ohm R."/>
            <person name="Pangilinan J."/>
            <person name="Park H.-J."/>
            <person name="Ramirez L."/>
            <person name="Alfaro M."/>
            <person name="Sun H."/>
            <person name="Tritt A."/>
            <person name="Yoshinaga Y."/>
            <person name="Zwiers L.-H."/>
            <person name="Turgeon B."/>
            <person name="Goodwin S."/>
            <person name="Spatafora J."/>
            <person name="Crous P."/>
            <person name="Grigoriev I."/>
        </authorList>
    </citation>
    <scope>NUCLEOTIDE SEQUENCE</scope>
    <source>
        <strain evidence="1">CBS 109.77</strain>
    </source>
</reference>
<proteinExistence type="predicted"/>